<comment type="caution">
    <text evidence="1">The sequence shown here is derived from an EMBL/GenBank/DDBJ whole genome shotgun (WGS) entry which is preliminary data.</text>
</comment>
<organism evidence="1 2">
    <name type="scientific">Thalassiosira oceanica</name>
    <name type="common">Marine diatom</name>
    <dbReference type="NCBI Taxonomy" id="159749"/>
    <lineage>
        <taxon>Eukaryota</taxon>
        <taxon>Sar</taxon>
        <taxon>Stramenopiles</taxon>
        <taxon>Ochrophyta</taxon>
        <taxon>Bacillariophyta</taxon>
        <taxon>Coscinodiscophyceae</taxon>
        <taxon>Thalassiosirophycidae</taxon>
        <taxon>Thalassiosirales</taxon>
        <taxon>Thalassiosiraceae</taxon>
        <taxon>Thalassiosira</taxon>
    </lineage>
</organism>
<dbReference type="AlphaFoldDB" id="K0TMW9"/>
<keyword evidence="2" id="KW-1185">Reference proteome</keyword>
<proteinExistence type="predicted"/>
<dbReference type="EMBL" id="AGNL01001958">
    <property type="protein sequence ID" value="EJK76591.1"/>
    <property type="molecule type" value="Genomic_DNA"/>
</dbReference>
<name>K0TMW9_THAOC</name>
<reference evidence="1 2" key="1">
    <citation type="journal article" date="2012" name="Genome Biol.">
        <title>Genome and low-iron response of an oceanic diatom adapted to chronic iron limitation.</title>
        <authorList>
            <person name="Lommer M."/>
            <person name="Specht M."/>
            <person name="Roy A.S."/>
            <person name="Kraemer L."/>
            <person name="Andreson R."/>
            <person name="Gutowska M.A."/>
            <person name="Wolf J."/>
            <person name="Bergner S.V."/>
            <person name="Schilhabel M.B."/>
            <person name="Klostermeier U.C."/>
            <person name="Beiko R.G."/>
            <person name="Rosenstiel P."/>
            <person name="Hippler M."/>
            <person name="Laroche J."/>
        </authorList>
    </citation>
    <scope>NUCLEOTIDE SEQUENCE [LARGE SCALE GENOMIC DNA]</scope>
    <source>
        <strain evidence="1 2">CCMP1005</strain>
    </source>
</reference>
<dbReference type="Proteomes" id="UP000266841">
    <property type="component" value="Unassembled WGS sequence"/>
</dbReference>
<evidence type="ECO:0000313" key="2">
    <source>
        <dbReference type="Proteomes" id="UP000266841"/>
    </source>
</evidence>
<accession>K0TMW9</accession>
<protein>
    <submittedName>
        <fullName evidence="1">Uncharacterized protein</fullName>
    </submittedName>
</protein>
<evidence type="ECO:0000313" key="1">
    <source>
        <dbReference type="EMBL" id="EJK76591.1"/>
    </source>
</evidence>
<sequence>MELLQKGGMEALGHKLHDISTVTAPQPVARLDSPPFHHIPVTTNLEVLERDCKVSAFISPWQLYPLSPNLQLPAGGLFGLALKEVQNPPDPLQYEFDNTLPGKQCGFLKTIKPGQTIKESKSGRLSDLRNWKIGSAGGRGASPPGIQYFLEQDRQTSLQVTFDAVILNSKIPEIKLHISETIEPKQYDGDEMIEVVLRSLYYSCGEVDSYGVNEVLEFVTCDEKSQLQIFYASGMMITQIALRPKDAVENELDVCIQNNGVTGDCSSSGLGLAWFGQEEGFVSNIGQSSARLSPTTFAGTVGPFQGEQVVLMNANEGEIVCLEPSFDKLFGKNGDLTSSRLQNAAFGVCEPSSVNFQV</sequence>
<gene>
    <name evidence="1" type="ORF">THAOC_01636</name>
</gene>